<feature type="compositionally biased region" description="Polar residues" evidence="1">
    <location>
        <begin position="125"/>
        <end position="135"/>
    </location>
</feature>
<gene>
    <name evidence="2" type="ORF">K505DRAFT_356504</name>
</gene>
<evidence type="ECO:0000256" key="1">
    <source>
        <dbReference type="SAM" id="MobiDB-lite"/>
    </source>
</evidence>
<dbReference type="AlphaFoldDB" id="A0A6A6XUY6"/>
<keyword evidence="3" id="KW-1185">Reference proteome</keyword>
<evidence type="ECO:0000313" key="2">
    <source>
        <dbReference type="EMBL" id="KAF2799574.1"/>
    </source>
</evidence>
<feature type="region of interest" description="Disordered" evidence="1">
    <location>
        <begin position="97"/>
        <end position="321"/>
    </location>
</feature>
<accession>A0A6A6XUY6</accession>
<feature type="compositionally biased region" description="Basic residues" evidence="1">
    <location>
        <begin position="288"/>
        <end position="305"/>
    </location>
</feature>
<protein>
    <submittedName>
        <fullName evidence="2">Uncharacterized protein</fullName>
    </submittedName>
</protein>
<feature type="compositionally biased region" description="Basic and acidic residues" evidence="1">
    <location>
        <begin position="190"/>
        <end position="202"/>
    </location>
</feature>
<feature type="compositionally biased region" description="Basic and acidic residues" evidence="1">
    <location>
        <begin position="240"/>
        <end position="254"/>
    </location>
</feature>
<organism evidence="2 3">
    <name type="scientific">Melanomma pulvis-pyrius CBS 109.77</name>
    <dbReference type="NCBI Taxonomy" id="1314802"/>
    <lineage>
        <taxon>Eukaryota</taxon>
        <taxon>Fungi</taxon>
        <taxon>Dikarya</taxon>
        <taxon>Ascomycota</taxon>
        <taxon>Pezizomycotina</taxon>
        <taxon>Dothideomycetes</taxon>
        <taxon>Pleosporomycetidae</taxon>
        <taxon>Pleosporales</taxon>
        <taxon>Melanommataceae</taxon>
        <taxon>Melanomma</taxon>
    </lineage>
</organism>
<evidence type="ECO:0000313" key="3">
    <source>
        <dbReference type="Proteomes" id="UP000799757"/>
    </source>
</evidence>
<dbReference type="EMBL" id="MU001762">
    <property type="protein sequence ID" value="KAF2799574.1"/>
    <property type="molecule type" value="Genomic_DNA"/>
</dbReference>
<proteinExistence type="predicted"/>
<name>A0A6A6XUY6_9PLEO</name>
<feature type="compositionally biased region" description="Basic and acidic residues" evidence="1">
    <location>
        <begin position="306"/>
        <end position="321"/>
    </location>
</feature>
<reference evidence="2" key="1">
    <citation type="journal article" date="2020" name="Stud. Mycol.">
        <title>101 Dothideomycetes genomes: a test case for predicting lifestyles and emergence of pathogens.</title>
        <authorList>
            <person name="Haridas S."/>
            <person name="Albert R."/>
            <person name="Binder M."/>
            <person name="Bloem J."/>
            <person name="Labutti K."/>
            <person name="Salamov A."/>
            <person name="Andreopoulos B."/>
            <person name="Baker S."/>
            <person name="Barry K."/>
            <person name="Bills G."/>
            <person name="Bluhm B."/>
            <person name="Cannon C."/>
            <person name="Castanera R."/>
            <person name="Culley D."/>
            <person name="Daum C."/>
            <person name="Ezra D."/>
            <person name="Gonzalez J."/>
            <person name="Henrissat B."/>
            <person name="Kuo A."/>
            <person name="Liang C."/>
            <person name="Lipzen A."/>
            <person name="Lutzoni F."/>
            <person name="Magnuson J."/>
            <person name="Mondo S."/>
            <person name="Nolan M."/>
            <person name="Ohm R."/>
            <person name="Pangilinan J."/>
            <person name="Park H.-J."/>
            <person name="Ramirez L."/>
            <person name="Alfaro M."/>
            <person name="Sun H."/>
            <person name="Tritt A."/>
            <person name="Yoshinaga Y."/>
            <person name="Zwiers L.-H."/>
            <person name="Turgeon B."/>
            <person name="Goodwin S."/>
            <person name="Spatafora J."/>
            <person name="Crous P."/>
            <person name="Grigoriev I."/>
        </authorList>
    </citation>
    <scope>NUCLEOTIDE SEQUENCE</scope>
    <source>
        <strain evidence="2">CBS 109.77</strain>
    </source>
</reference>
<feature type="compositionally biased region" description="Basic and acidic residues" evidence="1">
    <location>
        <begin position="147"/>
        <end position="158"/>
    </location>
</feature>
<dbReference type="Proteomes" id="UP000799757">
    <property type="component" value="Unassembled WGS sequence"/>
</dbReference>
<sequence>MQDNFAVPNPARSSVFPTRASVVETCYERIKPHEALFRNLFEEALSPVCGALSEKTKDRLQGHVQHGFRQLVEFVLNGLEGNSLTPWTILEHAAAQQTAGEARVEPRVQLESGARPGRICKPGPRTSSRPQTHQRPQPRLYGARVGPEPRPRAGHDGRVPFSARDPDAPFADGPPTSLTDSFYFPSTHPRYKEFYGKTDKSAAPDSYSDPDPNSGRWERSRAPSPKTGAGSRTGAGMESFDTKDTPSEREHDDSISLPYGPRKRGRPDNDGGPDNNDGSDNDDDNKGNKRYRWTGKRDNKRHRWTDKKDNKRHGWSDREGM</sequence>